<name>A0ABU6XWG7_9FABA</name>
<dbReference type="EMBL" id="JASCZI010213647">
    <property type="protein sequence ID" value="MED6201494.1"/>
    <property type="molecule type" value="Genomic_DNA"/>
</dbReference>
<proteinExistence type="predicted"/>
<sequence>HVVSKWKAINRSVAFSSFNRLSTERKWLKERKERGNHEEKLGGQFNCICERTHGDMHMHLQELGVTSRLESGAYAYVPKAPVRTH</sequence>
<reference evidence="1 2" key="1">
    <citation type="journal article" date="2023" name="Plants (Basel)">
        <title>Bridging the Gap: Combining Genomics and Transcriptomics Approaches to Understand Stylosanthes scabra, an Orphan Legume from the Brazilian Caatinga.</title>
        <authorList>
            <person name="Ferreira-Neto J.R.C."/>
            <person name="da Silva M.D."/>
            <person name="Binneck E."/>
            <person name="de Melo N.F."/>
            <person name="da Silva R.H."/>
            <person name="de Melo A.L.T.M."/>
            <person name="Pandolfi V."/>
            <person name="Bustamante F.O."/>
            <person name="Brasileiro-Vidal A.C."/>
            <person name="Benko-Iseppon A.M."/>
        </authorList>
    </citation>
    <scope>NUCLEOTIDE SEQUENCE [LARGE SCALE GENOMIC DNA]</scope>
    <source>
        <tissue evidence="1">Leaves</tissue>
    </source>
</reference>
<dbReference type="Proteomes" id="UP001341840">
    <property type="component" value="Unassembled WGS sequence"/>
</dbReference>
<keyword evidence="2" id="KW-1185">Reference proteome</keyword>
<evidence type="ECO:0000313" key="2">
    <source>
        <dbReference type="Proteomes" id="UP001341840"/>
    </source>
</evidence>
<accession>A0ABU6XWG7</accession>
<evidence type="ECO:0000313" key="1">
    <source>
        <dbReference type="EMBL" id="MED6201494.1"/>
    </source>
</evidence>
<protein>
    <submittedName>
        <fullName evidence="1">Uncharacterized protein</fullName>
    </submittedName>
</protein>
<organism evidence="1 2">
    <name type="scientific">Stylosanthes scabra</name>
    <dbReference type="NCBI Taxonomy" id="79078"/>
    <lineage>
        <taxon>Eukaryota</taxon>
        <taxon>Viridiplantae</taxon>
        <taxon>Streptophyta</taxon>
        <taxon>Embryophyta</taxon>
        <taxon>Tracheophyta</taxon>
        <taxon>Spermatophyta</taxon>
        <taxon>Magnoliopsida</taxon>
        <taxon>eudicotyledons</taxon>
        <taxon>Gunneridae</taxon>
        <taxon>Pentapetalae</taxon>
        <taxon>rosids</taxon>
        <taxon>fabids</taxon>
        <taxon>Fabales</taxon>
        <taxon>Fabaceae</taxon>
        <taxon>Papilionoideae</taxon>
        <taxon>50 kb inversion clade</taxon>
        <taxon>dalbergioids sensu lato</taxon>
        <taxon>Dalbergieae</taxon>
        <taxon>Pterocarpus clade</taxon>
        <taxon>Stylosanthes</taxon>
    </lineage>
</organism>
<comment type="caution">
    <text evidence="1">The sequence shown here is derived from an EMBL/GenBank/DDBJ whole genome shotgun (WGS) entry which is preliminary data.</text>
</comment>
<feature type="non-terminal residue" evidence="1">
    <location>
        <position position="1"/>
    </location>
</feature>
<gene>
    <name evidence="1" type="ORF">PIB30_095599</name>
</gene>